<gene>
    <name evidence="7" type="ORF">LOC68_17235</name>
</gene>
<comment type="similarity">
    <text evidence="1">Belongs to the sigma-70 factor family. ECF subfamily.</text>
</comment>
<dbReference type="GO" id="GO:0003677">
    <property type="term" value="F:DNA binding"/>
    <property type="evidence" value="ECO:0007669"/>
    <property type="project" value="InterPro"/>
</dbReference>
<feature type="domain" description="RNA polymerase sigma factor 70 region 4 type 2" evidence="6">
    <location>
        <begin position="151"/>
        <end position="202"/>
    </location>
</feature>
<accession>A0A9X1MPT1</accession>
<keyword evidence="8" id="KW-1185">Reference proteome</keyword>
<proteinExistence type="inferred from homology"/>
<dbReference type="PANTHER" id="PTHR43133">
    <property type="entry name" value="RNA POLYMERASE ECF-TYPE SIGMA FACTO"/>
    <property type="match status" value="1"/>
</dbReference>
<dbReference type="Proteomes" id="UP001139103">
    <property type="component" value="Unassembled WGS sequence"/>
</dbReference>
<feature type="domain" description="RNA polymerase sigma-70 region 2" evidence="5">
    <location>
        <begin position="41"/>
        <end position="108"/>
    </location>
</feature>
<name>A0A9X1MPT1_9BACT</name>
<dbReference type="GO" id="GO:0016987">
    <property type="term" value="F:sigma factor activity"/>
    <property type="evidence" value="ECO:0007669"/>
    <property type="project" value="UniProtKB-KW"/>
</dbReference>
<dbReference type="GO" id="GO:0006352">
    <property type="term" value="P:DNA-templated transcription initiation"/>
    <property type="evidence" value="ECO:0007669"/>
    <property type="project" value="InterPro"/>
</dbReference>
<sequence length="217" mass="25022">MTATLEMTQSASEFTYLEPMSDEDLILGYRESGDRELFECLVNRYERELFNYLRRYLNDAEMAEDAFQATFLQVHLKCESFEEGRRFRPWLYTIATNQAIDAQRRSKRHRMVSLDRTGREDADEIGGLVDLLVSGEPAPAAQIDDAERQAYMQEAVKQLPESLQEVVILVYYQGLKYREAADILGIPVGTVKSRLHSAVIKLTEAWNRTYANDDYNA</sequence>
<evidence type="ECO:0000256" key="3">
    <source>
        <dbReference type="ARBA" id="ARBA00023082"/>
    </source>
</evidence>
<dbReference type="Gene3D" id="1.10.1740.10">
    <property type="match status" value="1"/>
</dbReference>
<dbReference type="PANTHER" id="PTHR43133:SF25">
    <property type="entry name" value="RNA POLYMERASE SIGMA FACTOR RFAY-RELATED"/>
    <property type="match status" value="1"/>
</dbReference>
<dbReference type="InterPro" id="IPR013324">
    <property type="entry name" value="RNA_pol_sigma_r3/r4-like"/>
</dbReference>
<dbReference type="InterPro" id="IPR013325">
    <property type="entry name" value="RNA_pol_sigma_r2"/>
</dbReference>
<evidence type="ECO:0000259" key="6">
    <source>
        <dbReference type="Pfam" id="PF08281"/>
    </source>
</evidence>
<keyword evidence="3" id="KW-0731">Sigma factor</keyword>
<comment type="caution">
    <text evidence="7">The sequence shown here is derived from an EMBL/GenBank/DDBJ whole genome shotgun (WGS) entry which is preliminary data.</text>
</comment>
<dbReference type="InterPro" id="IPR007627">
    <property type="entry name" value="RNA_pol_sigma70_r2"/>
</dbReference>
<dbReference type="RefSeq" id="WP_230221022.1">
    <property type="nucleotide sequence ID" value="NZ_JAJKFT010000010.1"/>
</dbReference>
<evidence type="ECO:0000313" key="8">
    <source>
        <dbReference type="Proteomes" id="UP001139103"/>
    </source>
</evidence>
<dbReference type="SUPFAM" id="SSF88659">
    <property type="entry name" value="Sigma3 and sigma4 domains of RNA polymerase sigma factors"/>
    <property type="match status" value="1"/>
</dbReference>
<evidence type="ECO:0000256" key="2">
    <source>
        <dbReference type="ARBA" id="ARBA00023015"/>
    </source>
</evidence>
<organism evidence="7 8">
    <name type="scientific">Blastopirellula sediminis</name>
    <dbReference type="NCBI Taxonomy" id="2894196"/>
    <lineage>
        <taxon>Bacteria</taxon>
        <taxon>Pseudomonadati</taxon>
        <taxon>Planctomycetota</taxon>
        <taxon>Planctomycetia</taxon>
        <taxon>Pirellulales</taxon>
        <taxon>Pirellulaceae</taxon>
        <taxon>Blastopirellula</taxon>
    </lineage>
</organism>
<dbReference type="EMBL" id="JAJKFT010000010">
    <property type="protein sequence ID" value="MCC9630140.1"/>
    <property type="molecule type" value="Genomic_DNA"/>
</dbReference>
<evidence type="ECO:0000256" key="1">
    <source>
        <dbReference type="ARBA" id="ARBA00010641"/>
    </source>
</evidence>
<keyword evidence="2" id="KW-0805">Transcription regulation</keyword>
<dbReference type="CDD" id="cd06171">
    <property type="entry name" value="Sigma70_r4"/>
    <property type="match status" value="1"/>
</dbReference>
<dbReference type="InterPro" id="IPR039425">
    <property type="entry name" value="RNA_pol_sigma-70-like"/>
</dbReference>
<dbReference type="InterPro" id="IPR014284">
    <property type="entry name" value="RNA_pol_sigma-70_dom"/>
</dbReference>
<protein>
    <submittedName>
        <fullName evidence="7">Sigma-70 family RNA polymerase sigma factor</fullName>
    </submittedName>
</protein>
<reference evidence="7" key="1">
    <citation type="submission" date="2021-11" db="EMBL/GenBank/DDBJ databases">
        <title>Genome sequence.</title>
        <authorList>
            <person name="Sun Q."/>
        </authorList>
    </citation>
    <scope>NUCLEOTIDE SEQUENCE</scope>
    <source>
        <strain evidence="7">JC732</strain>
    </source>
</reference>
<dbReference type="Pfam" id="PF08281">
    <property type="entry name" value="Sigma70_r4_2"/>
    <property type="match status" value="1"/>
</dbReference>
<dbReference type="Pfam" id="PF04542">
    <property type="entry name" value="Sigma70_r2"/>
    <property type="match status" value="1"/>
</dbReference>
<keyword evidence="4" id="KW-0804">Transcription</keyword>
<dbReference type="AlphaFoldDB" id="A0A9X1MPT1"/>
<evidence type="ECO:0000313" key="7">
    <source>
        <dbReference type="EMBL" id="MCC9630140.1"/>
    </source>
</evidence>
<evidence type="ECO:0000256" key="4">
    <source>
        <dbReference type="ARBA" id="ARBA00023163"/>
    </source>
</evidence>
<dbReference type="SUPFAM" id="SSF88946">
    <property type="entry name" value="Sigma2 domain of RNA polymerase sigma factors"/>
    <property type="match status" value="1"/>
</dbReference>
<evidence type="ECO:0000259" key="5">
    <source>
        <dbReference type="Pfam" id="PF04542"/>
    </source>
</evidence>
<dbReference type="InterPro" id="IPR036388">
    <property type="entry name" value="WH-like_DNA-bd_sf"/>
</dbReference>
<dbReference type="NCBIfam" id="TIGR02937">
    <property type="entry name" value="sigma70-ECF"/>
    <property type="match status" value="1"/>
</dbReference>
<dbReference type="InterPro" id="IPR013249">
    <property type="entry name" value="RNA_pol_sigma70_r4_t2"/>
</dbReference>
<dbReference type="Gene3D" id="1.10.10.10">
    <property type="entry name" value="Winged helix-like DNA-binding domain superfamily/Winged helix DNA-binding domain"/>
    <property type="match status" value="1"/>
</dbReference>